<evidence type="ECO:0000313" key="1">
    <source>
        <dbReference type="EMBL" id="PIV38397.1"/>
    </source>
</evidence>
<dbReference type="AlphaFoldDB" id="A0A2M7D5U7"/>
<dbReference type="EMBL" id="PEUE01000055">
    <property type="protein sequence ID" value="PIV38397.1"/>
    <property type="molecule type" value="Genomic_DNA"/>
</dbReference>
<organism evidence="1 2">
    <name type="scientific">Candidatus Portnoybacteria bacterium CG02_land_8_20_14_3_00_45_8</name>
    <dbReference type="NCBI Taxonomy" id="1974807"/>
    <lineage>
        <taxon>Bacteria</taxon>
        <taxon>Candidatus Portnoyibacteriota</taxon>
    </lineage>
</organism>
<proteinExistence type="predicted"/>
<sequence>MTFLGRQELIPYGKKRIYARRLSGTRIYVGVHQKGLFQPYWSEKDEQAQTPGQRQKKRWRLEERKFRRFEAGVASTSRGERLAILRTAQKNLPILERALELFENEFREDIISKEFFRLERMPSAIQQELLRHGFMFIKARKQGIRETVVQIYFLLKGIGGTVNVGAFLARATAVTDRLRERLNSIYAWCRKYTDESQTLEAIQRQFDETFKRLEQQLALWKQHEVFHRDRTSDLQQKILQDKMAIVARRLTPFIELQPFAGWAWFTLNDLDQAREAIRKGDYLLAQAVLERIRV</sequence>
<gene>
    <name evidence="1" type="ORF">COS30_02345</name>
</gene>
<evidence type="ECO:0000313" key="2">
    <source>
        <dbReference type="Proteomes" id="UP000229247"/>
    </source>
</evidence>
<protein>
    <submittedName>
        <fullName evidence="1">Uncharacterized protein</fullName>
    </submittedName>
</protein>
<dbReference type="Proteomes" id="UP000229247">
    <property type="component" value="Unassembled WGS sequence"/>
</dbReference>
<reference evidence="2" key="1">
    <citation type="submission" date="2017-09" db="EMBL/GenBank/DDBJ databases">
        <title>Depth-based differentiation of microbial function through sediment-hosted aquifers and enrichment of novel symbionts in the deep terrestrial subsurface.</title>
        <authorList>
            <person name="Probst A.J."/>
            <person name="Ladd B."/>
            <person name="Jarett J.K."/>
            <person name="Geller-Mcgrath D.E."/>
            <person name="Sieber C.M.K."/>
            <person name="Emerson J.B."/>
            <person name="Anantharaman K."/>
            <person name="Thomas B.C."/>
            <person name="Malmstrom R."/>
            <person name="Stieglmeier M."/>
            <person name="Klingl A."/>
            <person name="Woyke T."/>
            <person name="Ryan C.M."/>
            <person name="Banfield J.F."/>
        </authorList>
    </citation>
    <scope>NUCLEOTIDE SEQUENCE [LARGE SCALE GENOMIC DNA]</scope>
</reference>
<name>A0A2M7D5U7_9BACT</name>
<comment type="caution">
    <text evidence="1">The sequence shown here is derived from an EMBL/GenBank/DDBJ whole genome shotgun (WGS) entry which is preliminary data.</text>
</comment>
<accession>A0A2M7D5U7</accession>